<reference evidence="1" key="1">
    <citation type="journal article" date="2014" name="Front. Microbiol.">
        <title>High frequency of phylogenetically diverse reductive dehalogenase-homologous genes in deep subseafloor sedimentary metagenomes.</title>
        <authorList>
            <person name="Kawai M."/>
            <person name="Futagami T."/>
            <person name="Toyoda A."/>
            <person name="Takaki Y."/>
            <person name="Nishi S."/>
            <person name="Hori S."/>
            <person name="Arai W."/>
            <person name="Tsubouchi T."/>
            <person name="Morono Y."/>
            <person name="Uchiyama I."/>
            <person name="Ito T."/>
            <person name="Fujiyama A."/>
            <person name="Inagaki F."/>
            <person name="Takami H."/>
        </authorList>
    </citation>
    <scope>NUCLEOTIDE SEQUENCE</scope>
    <source>
        <strain evidence="1">Expedition CK06-06</strain>
    </source>
</reference>
<accession>X1MQ94</accession>
<feature type="non-terminal residue" evidence="1">
    <location>
        <position position="1"/>
    </location>
</feature>
<dbReference type="EMBL" id="BARV01032393">
    <property type="protein sequence ID" value="GAI33842.1"/>
    <property type="molecule type" value="Genomic_DNA"/>
</dbReference>
<proteinExistence type="predicted"/>
<evidence type="ECO:0000313" key="1">
    <source>
        <dbReference type="EMBL" id="GAI33842.1"/>
    </source>
</evidence>
<gene>
    <name evidence="1" type="ORF">S06H3_51086</name>
</gene>
<organism evidence="1">
    <name type="scientific">marine sediment metagenome</name>
    <dbReference type="NCBI Taxonomy" id="412755"/>
    <lineage>
        <taxon>unclassified sequences</taxon>
        <taxon>metagenomes</taxon>
        <taxon>ecological metagenomes</taxon>
    </lineage>
</organism>
<name>X1MQ94_9ZZZZ</name>
<sequence>TRNTVNCMGQAAGTAAALCALKNEGTRDLKYGDLRDALTRGGVYFES</sequence>
<comment type="caution">
    <text evidence="1">The sequence shown here is derived from an EMBL/GenBank/DDBJ whole genome shotgun (WGS) entry which is preliminary data.</text>
</comment>
<protein>
    <submittedName>
        <fullName evidence="1">Uncharacterized protein</fullName>
    </submittedName>
</protein>
<dbReference type="AlphaFoldDB" id="X1MQ94"/>